<dbReference type="SUPFAM" id="SSF55021">
    <property type="entry name" value="ACT-like"/>
    <property type="match status" value="1"/>
</dbReference>
<reference evidence="12" key="1">
    <citation type="journal article" date="2020" name="mSystems">
        <title>Genome- and Community-Level Interaction Insights into Carbon Utilization and Element Cycling Functions of Hydrothermarchaeota in Hydrothermal Sediment.</title>
        <authorList>
            <person name="Zhou Z."/>
            <person name="Liu Y."/>
            <person name="Xu W."/>
            <person name="Pan J."/>
            <person name="Luo Z.H."/>
            <person name="Li M."/>
        </authorList>
    </citation>
    <scope>NUCLEOTIDE SEQUENCE [LARGE SCALE GENOMIC DNA]</scope>
    <source>
        <strain evidence="12">SpSt-210</strain>
    </source>
</reference>
<sequence length="286" mass="30884">MRLAYLGPAGTFSEEAALAQAARDGAVLIPLSSIPALVSAVETGLADRAILPIENSIEGTVSATVDLLIHETSLQICAELVLPVRHFLLARPGTTLGQIRAVKSHPQALGQCRRFLERCLPAAEQIASLSTAAAVAEMMQSGDDSCAAIGTLRAAELYGAEVLAWDIQDHRTNMTRFIVLAAHDAEPTGQDRTSLCFTVKRNVPGALVEVLNELAAANIQMTKVESRPMKSALGDYYFLVDIEGHRRDPHIAEALARMAEKAAELKIFGSYPRHEIGIEEARIPRR</sequence>
<evidence type="ECO:0000256" key="2">
    <source>
        <dbReference type="ARBA" id="ARBA00013147"/>
    </source>
</evidence>
<evidence type="ECO:0000313" key="12">
    <source>
        <dbReference type="EMBL" id="HEG91476.1"/>
    </source>
</evidence>
<evidence type="ECO:0000256" key="6">
    <source>
        <dbReference type="ARBA" id="ARBA00023239"/>
    </source>
</evidence>
<dbReference type="CDD" id="cd13633">
    <property type="entry name" value="PBP2_Sa-PDT_like"/>
    <property type="match status" value="1"/>
</dbReference>
<feature type="site" description="Essential for prephenate dehydratase activity" evidence="8">
    <location>
        <position position="175"/>
    </location>
</feature>
<dbReference type="CDD" id="cd04905">
    <property type="entry name" value="ACT_CM-PDT"/>
    <property type="match status" value="1"/>
</dbReference>
<dbReference type="InterPro" id="IPR002912">
    <property type="entry name" value="ACT_dom"/>
</dbReference>
<accession>A0A831TGA9</accession>
<dbReference type="Pfam" id="PF01842">
    <property type="entry name" value="ACT"/>
    <property type="match status" value="1"/>
</dbReference>
<evidence type="ECO:0000256" key="7">
    <source>
        <dbReference type="ARBA" id="ARBA00047848"/>
    </source>
</evidence>
<dbReference type="PANTHER" id="PTHR21022:SF19">
    <property type="entry name" value="PREPHENATE DEHYDRATASE-RELATED"/>
    <property type="match status" value="1"/>
</dbReference>
<dbReference type="FunFam" id="3.40.190.10:FF:000064">
    <property type="entry name" value="Prephenate dehydratase"/>
    <property type="match status" value="1"/>
</dbReference>
<name>A0A831TGA9_9BACT</name>
<dbReference type="PIRSF" id="PIRSF001500">
    <property type="entry name" value="Chor_mut_pdt_Ppr"/>
    <property type="match status" value="1"/>
</dbReference>
<dbReference type="InterPro" id="IPR008242">
    <property type="entry name" value="Chor_mutase/pphenate_deHydtase"/>
</dbReference>
<evidence type="ECO:0000256" key="5">
    <source>
        <dbReference type="ARBA" id="ARBA00023222"/>
    </source>
</evidence>
<dbReference type="PROSITE" id="PS00858">
    <property type="entry name" value="PREPHENATE_DEHYDR_2"/>
    <property type="match status" value="1"/>
</dbReference>
<comment type="caution">
    <text evidence="12">The sequence shown here is derived from an EMBL/GenBank/DDBJ whole genome shotgun (WGS) entry which is preliminary data.</text>
</comment>
<evidence type="ECO:0000256" key="4">
    <source>
        <dbReference type="ARBA" id="ARBA00023141"/>
    </source>
</evidence>
<dbReference type="Gene3D" id="3.40.190.10">
    <property type="entry name" value="Periplasmic binding protein-like II"/>
    <property type="match status" value="2"/>
</dbReference>
<dbReference type="AlphaFoldDB" id="A0A831TGA9"/>
<organism evidence="12">
    <name type="scientific">Thermorudis peleae</name>
    <dbReference type="NCBI Taxonomy" id="1382356"/>
    <lineage>
        <taxon>Bacteria</taxon>
        <taxon>Pseudomonadati</taxon>
        <taxon>Thermomicrobiota</taxon>
        <taxon>Thermomicrobia</taxon>
        <taxon>Thermomicrobia incertae sedis</taxon>
        <taxon>Thermorudis</taxon>
    </lineage>
</organism>
<evidence type="ECO:0000256" key="9">
    <source>
        <dbReference type="RuleBase" id="RU361254"/>
    </source>
</evidence>
<dbReference type="PANTHER" id="PTHR21022">
    <property type="entry name" value="PREPHENATE DEHYDRATASE P PROTEIN"/>
    <property type="match status" value="1"/>
</dbReference>
<evidence type="ECO:0000256" key="8">
    <source>
        <dbReference type="PIRSR" id="PIRSR001500-2"/>
    </source>
</evidence>
<dbReference type="GO" id="GO:0005737">
    <property type="term" value="C:cytoplasm"/>
    <property type="evidence" value="ECO:0007669"/>
    <property type="project" value="TreeGrafter"/>
</dbReference>
<dbReference type="PROSITE" id="PS51671">
    <property type="entry name" value="ACT"/>
    <property type="match status" value="1"/>
</dbReference>
<comment type="catalytic activity">
    <reaction evidence="7 9">
        <text>prephenate + H(+) = 3-phenylpyruvate + CO2 + H2O</text>
        <dbReference type="Rhea" id="RHEA:21648"/>
        <dbReference type="ChEBI" id="CHEBI:15377"/>
        <dbReference type="ChEBI" id="CHEBI:15378"/>
        <dbReference type="ChEBI" id="CHEBI:16526"/>
        <dbReference type="ChEBI" id="CHEBI:18005"/>
        <dbReference type="ChEBI" id="CHEBI:29934"/>
        <dbReference type="EC" id="4.2.1.51"/>
    </reaction>
</comment>
<dbReference type="GO" id="GO:0009094">
    <property type="term" value="P:L-phenylalanine biosynthetic process"/>
    <property type="evidence" value="ECO:0007669"/>
    <property type="project" value="UniProtKB-UniPathway"/>
</dbReference>
<evidence type="ECO:0000256" key="1">
    <source>
        <dbReference type="ARBA" id="ARBA00004741"/>
    </source>
</evidence>
<keyword evidence="4 9" id="KW-0057">Aromatic amino acid biosynthesis</keyword>
<gene>
    <name evidence="9 12" type="primary">pheA</name>
    <name evidence="12" type="ORF">ENP34_08540</name>
</gene>
<dbReference type="Gene3D" id="3.30.70.260">
    <property type="match status" value="1"/>
</dbReference>
<keyword evidence="3 9" id="KW-0028">Amino-acid biosynthesis</keyword>
<proteinExistence type="predicted"/>
<keyword evidence="6 9" id="KW-0456">Lyase</keyword>
<feature type="domain" description="ACT" evidence="11">
    <location>
        <begin position="195"/>
        <end position="272"/>
    </location>
</feature>
<protein>
    <recommendedName>
        <fullName evidence="2 9">Prephenate dehydratase</fullName>
        <shortName evidence="9">PDT</shortName>
        <ecNumber evidence="2 9">4.2.1.51</ecNumber>
    </recommendedName>
</protein>
<keyword evidence="5 9" id="KW-0584">Phenylalanine biosynthesis</keyword>
<dbReference type="EMBL" id="DSIY01000203">
    <property type="protein sequence ID" value="HEG91476.1"/>
    <property type="molecule type" value="Genomic_DNA"/>
</dbReference>
<dbReference type="EC" id="4.2.1.51" evidence="2 9"/>
<dbReference type="Pfam" id="PF00800">
    <property type="entry name" value="PDT"/>
    <property type="match status" value="1"/>
</dbReference>
<evidence type="ECO:0000259" key="11">
    <source>
        <dbReference type="PROSITE" id="PS51671"/>
    </source>
</evidence>
<dbReference type="InterPro" id="IPR001086">
    <property type="entry name" value="Preph_deHydtase"/>
</dbReference>
<dbReference type="SUPFAM" id="SSF53850">
    <property type="entry name" value="Periplasmic binding protein-like II"/>
    <property type="match status" value="1"/>
</dbReference>
<dbReference type="InterPro" id="IPR018528">
    <property type="entry name" value="Preph_deHydtase_CS"/>
</dbReference>
<dbReference type="GO" id="GO:0004664">
    <property type="term" value="F:prephenate dehydratase activity"/>
    <property type="evidence" value="ECO:0007669"/>
    <property type="project" value="UniProtKB-UniRule"/>
</dbReference>
<dbReference type="NCBIfam" id="NF008865">
    <property type="entry name" value="PRK11898.1"/>
    <property type="match status" value="1"/>
</dbReference>
<dbReference type="FunFam" id="3.30.70.260:FF:000012">
    <property type="entry name" value="Prephenate dehydratase"/>
    <property type="match status" value="1"/>
</dbReference>
<evidence type="ECO:0000256" key="3">
    <source>
        <dbReference type="ARBA" id="ARBA00022605"/>
    </source>
</evidence>
<dbReference type="InterPro" id="IPR045865">
    <property type="entry name" value="ACT-like_dom_sf"/>
</dbReference>
<evidence type="ECO:0000259" key="10">
    <source>
        <dbReference type="PROSITE" id="PS51171"/>
    </source>
</evidence>
<dbReference type="UniPathway" id="UPA00121">
    <property type="reaction ID" value="UER00345"/>
</dbReference>
<comment type="pathway">
    <text evidence="1 9">Amino-acid biosynthesis; L-phenylalanine biosynthesis; phenylpyruvate from prephenate: step 1/1.</text>
</comment>
<dbReference type="PROSITE" id="PS51171">
    <property type="entry name" value="PREPHENATE_DEHYDR_3"/>
    <property type="match status" value="1"/>
</dbReference>
<feature type="domain" description="Prephenate dehydratase" evidence="10">
    <location>
        <begin position="2"/>
        <end position="182"/>
    </location>
</feature>